<dbReference type="RefSeq" id="WP_087505842.1">
    <property type="nucleotide sequence ID" value="NZ_BMDX01000010.1"/>
</dbReference>
<keyword evidence="3" id="KW-1185">Reference proteome</keyword>
<dbReference type="AlphaFoldDB" id="A0A8J2U5G7"/>
<comment type="caution">
    <text evidence="2">The sequence shown here is derived from an EMBL/GenBank/DDBJ whole genome shotgun (WGS) entry which is preliminary data.</text>
</comment>
<reference evidence="3" key="1">
    <citation type="journal article" date="2019" name="Int. J. Syst. Evol. Microbiol.">
        <title>The Global Catalogue of Microorganisms (GCM) 10K type strain sequencing project: providing services to taxonomists for standard genome sequencing and annotation.</title>
        <authorList>
            <consortium name="The Broad Institute Genomics Platform"/>
            <consortium name="The Broad Institute Genome Sequencing Center for Infectious Disease"/>
            <person name="Wu L."/>
            <person name="Ma J."/>
        </authorList>
    </citation>
    <scope>NUCLEOTIDE SEQUENCE [LARGE SCALE GENOMIC DNA]</scope>
    <source>
        <strain evidence="3">CGMCC 1.10130</strain>
    </source>
</reference>
<dbReference type="EMBL" id="BMDX01000010">
    <property type="protein sequence ID" value="GGA79429.1"/>
    <property type="molecule type" value="Genomic_DNA"/>
</dbReference>
<dbReference type="PROSITE" id="PS51257">
    <property type="entry name" value="PROKAR_LIPOPROTEIN"/>
    <property type="match status" value="1"/>
</dbReference>
<organism evidence="2 3">
    <name type="scientific">Neiella marina</name>
    <dbReference type="NCBI Taxonomy" id="508461"/>
    <lineage>
        <taxon>Bacteria</taxon>
        <taxon>Pseudomonadati</taxon>
        <taxon>Pseudomonadota</taxon>
        <taxon>Gammaproteobacteria</taxon>
        <taxon>Alteromonadales</taxon>
        <taxon>Echinimonadaceae</taxon>
        <taxon>Neiella</taxon>
    </lineage>
</organism>
<evidence type="ECO:0008006" key="4">
    <source>
        <dbReference type="Google" id="ProtNLM"/>
    </source>
</evidence>
<sequence>MIRCLVLLATLMMAACSSFDTAYEKEVEYEYIEPEFYPVLTAVGYAPISAQQGADYNAKSLRAMKASKLEAYRELAEQVYGQRLQGKATVADMVVVDDGVKSKVDGLIRGARVIRSYPVGDNYATEMELDMERIYHITRSVNKPRRIKDVHYY</sequence>
<gene>
    <name evidence="2" type="primary">flgP</name>
    <name evidence="2" type="ORF">GCM10011369_21720</name>
</gene>
<name>A0A8J2U5G7_9GAMM</name>
<keyword evidence="1" id="KW-0732">Signal</keyword>
<dbReference type="OrthoDB" id="7348506at2"/>
<evidence type="ECO:0000313" key="3">
    <source>
        <dbReference type="Proteomes" id="UP000619743"/>
    </source>
</evidence>
<evidence type="ECO:0000256" key="1">
    <source>
        <dbReference type="SAM" id="SignalP"/>
    </source>
</evidence>
<proteinExistence type="predicted"/>
<feature type="chain" id="PRO_5035150303" description="Flagellar biosynthesis protein FlgP" evidence="1">
    <location>
        <begin position="23"/>
        <end position="153"/>
    </location>
</feature>
<protein>
    <recommendedName>
        <fullName evidence="4">Flagellar biosynthesis protein FlgP</fullName>
    </recommendedName>
</protein>
<evidence type="ECO:0000313" key="2">
    <source>
        <dbReference type="EMBL" id="GGA79429.1"/>
    </source>
</evidence>
<accession>A0A8J2U5G7</accession>
<dbReference type="PIRSF" id="PIRSF028687">
    <property type="entry name" value="UCP028687"/>
    <property type="match status" value="1"/>
</dbReference>
<dbReference type="InterPro" id="IPR007293">
    <property type="entry name" value="FlgP"/>
</dbReference>
<feature type="signal peptide" evidence="1">
    <location>
        <begin position="1"/>
        <end position="22"/>
    </location>
</feature>
<dbReference type="Proteomes" id="UP000619743">
    <property type="component" value="Unassembled WGS sequence"/>
</dbReference>